<name>A0AAV2HM21_LYMST</name>
<dbReference type="PANTHER" id="PTHR12093:SF10">
    <property type="entry name" value="MEMBRANE-ASSOCIATED PROTEIN HEM"/>
    <property type="match status" value="1"/>
</dbReference>
<dbReference type="GO" id="GO:0030031">
    <property type="term" value="P:cell projection assembly"/>
    <property type="evidence" value="ECO:0007669"/>
    <property type="project" value="TreeGrafter"/>
</dbReference>
<evidence type="ECO:0000313" key="3">
    <source>
        <dbReference type="Proteomes" id="UP001497497"/>
    </source>
</evidence>
<dbReference type="Pfam" id="PF09735">
    <property type="entry name" value="Nckap1"/>
    <property type="match status" value="1"/>
</dbReference>
<proteinExistence type="inferred from homology"/>
<evidence type="ECO:0000256" key="1">
    <source>
        <dbReference type="ARBA" id="ARBA00037947"/>
    </source>
</evidence>
<dbReference type="GO" id="GO:0031209">
    <property type="term" value="C:SCAR complex"/>
    <property type="evidence" value="ECO:0007669"/>
    <property type="project" value="TreeGrafter"/>
</dbReference>
<evidence type="ECO:0000313" key="2">
    <source>
        <dbReference type="EMBL" id="CAL1535110.1"/>
    </source>
</evidence>
<dbReference type="PANTHER" id="PTHR12093">
    <property type="entry name" value="NCK-ASSOCIATED PROTEIN 1"/>
    <property type="match status" value="1"/>
</dbReference>
<protein>
    <recommendedName>
        <fullName evidence="4">Huntingtin</fullName>
    </recommendedName>
</protein>
<dbReference type="InterPro" id="IPR019137">
    <property type="entry name" value="Nck-associated_protein-1"/>
</dbReference>
<dbReference type="GO" id="GO:0048812">
    <property type="term" value="P:neuron projection morphogenesis"/>
    <property type="evidence" value="ECO:0007669"/>
    <property type="project" value="TreeGrafter"/>
</dbReference>
<dbReference type="GO" id="GO:0030866">
    <property type="term" value="P:cortical actin cytoskeleton organization"/>
    <property type="evidence" value="ECO:0007669"/>
    <property type="project" value="TreeGrafter"/>
</dbReference>
<comment type="caution">
    <text evidence="2">The sequence shown here is derived from an EMBL/GenBank/DDBJ whole genome shotgun (WGS) entry which is preliminary data.</text>
</comment>
<accession>A0AAV2HM21</accession>
<comment type="similarity">
    <text evidence="1">Belongs to the HEM-1/HEM-2 family.</text>
</comment>
<dbReference type="AlphaFoldDB" id="A0AAV2HM21"/>
<sequence>MIRVGVMLAFRSLCQGALNEVLDRRVPYLLSSIKDLHHHEPVGREFMIVHELASSAGEKCPIDPVLWNILRNMKSSSTEKGPNKEDYTIACLLLVFVAVSIPKLSQSDLSTYKAFLGGHLNNSHCLAKSINTLTAVLFSLSDSRDISLRLKEFLMFTSSSVLYLGIENDKETMKNRESVFLLLDQIVQESPYLTMDVLESCFPYALLRNAYHSVYKSSATEL</sequence>
<gene>
    <name evidence="2" type="ORF">GSLYS_00009070001</name>
</gene>
<keyword evidence="3" id="KW-1185">Reference proteome</keyword>
<evidence type="ECO:0008006" key="4">
    <source>
        <dbReference type="Google" id="ProtNLM"/>
    </source>
</evidence>
<organism evidence="2 3">
    <name type="scientific">Lymnaea stagnalis</name>
    <name type="common">Great pond snail</name>
    <name type="synonym">Helix stagnalis</name>
    <dbReference type="NCBI Taxonomy" id="6523"/>
    <lineage>
        <taxon>Eukaryota</taxon>
        <taxon>Metazoa</taxon>
        <taxon>Spiralia</taxon>
        <taxon>Lophotrochozoa</taxon>
        <taxon>Mollusca</taxon>
        <taxon>Gastropoda</taxon>
        <taxon>Heterobranchia</taxon>
        <taxon>Euthyneura</taxon>
        <taxon>Panpulmonata</taxon>
        <taxon>Hygrophila</taxon>
        <taxon>Lymnaeoidea</taxon>
        <taxon>Lymnaeidae</taxon>
        <taxon>Lymnaea</taxon>
    </lineage>
</organism>
<reference evidence="2 3" key="1">
    <citation type="submission" date="2024-04" db="EMBL/GenBank/DDBJ databases">
        <authorList>
            <consortium name="Genoscope - CEA"/>
            <person name="William W."/>
        </authorList>
    </citation>
    <scope>NUCLEOTIDE SEQUENCE [LARGE SCALE GENOMIC DNA]</scope>
</reference>
<dbReference type="Proteomes" id="UP001497497">
    <property type="component" value="Unassembled WGS sequence"/>
</dbReference>
<dbReference type="EMBL" id="CAXITT010000192">
    <property type="protein sequence ID" value="CAL1535110.1"/>
    <property type="molecule type" value="Genomic_DNA"/>
</dbReference>
<dbReference type="GO" id="GO:0016477">
    <property type="term" value="P:cell migration"/>
    <property type="evidence" value="ECO:0007669"/>
    <property type="project" value="TreeGrafter"/>
</dbReference>